<keyword evidence="1" id="KW-0732">Signal</keyword>
<organism evidence="2 3">
    <name type="scientific">Orbilia javanica</name>
    <dbReference type="NCBI Taxonomy" id="47235"/>
    <lineage>
        <taxon>Eukaryota</taxon>
        <taxon>Fungi</taxon>
        <taxon>Dikarya</taxon>
        <taxon>Ascomycota</taxon>
        <taxon>Pezizomycotina</taxon>
        <taxon>Orbiliomycetes</taxon>
        <taxon>Orbiliales</taxon>
        <taxon>Orbiliaceae</taxon>
        <taxon>Orbilia</taxon>
    </lineage>
</organism>
<feature type="chain" id="PRO_5042973638" evidence="1">
    <location>
        <begin position="27"/>
        <end position="289"/>
    </location>
</feature>
<dbReference type="Proteomes" id="UP001313282">
    <property type="component" value="Unassembled WGS sequence"/>
</dbReference>
<accession>A0AAN8MW62</accession>
<keyword evidence="3" id="KW-1185">Reference proteome</keyword>
<protein>
    <submittedName>
        <fullName evidence="2">Uncharacterized protein</fullName>
    </submittedName>
</protein>
<evidence type="ECO:0000313" key="2">
    <source>
        <dbReference type="EMBL" id="KAK6342442.1"/>
    </source>
</evidence>
<evidence type="ECO:0000256" key="1">
    <source>
        <dbReference type="SAM" id="SignalP"/>
    </source>
</evidence>
<comment type="caution">
    <text evidence="2">The sequence shown here is derived from an EMBL/GenBank/DDBJ whole genome shotgun (WGS) entry which is preliminary data.</text>
</comment>
<name>A0AAN8MW62_9PEZI</name>
<sequence length="289" mass="32304">MRIHSKPLLWQAATLLALLFIKEIEAGVAAVTEEDLGGLGYIKLVKRVNDAGVPEVHMDLHERWHEDEIGRALKKREETGLAKNEDLYSLLPIPSDQEKDMFKDSFEYQCGGVRERICSVEELTGAAMSVMSKSGHYEIEGWSTPGTISIGNQASDPKKYQQEIPIHCLGGDGSHSLVLSPKKENEEFKYGVSFSRVLVGRAINNMIYICGYPLEKSVSRFRFSPKQSRLNFVQVETVSKSCDRWVNPLCKSTDDESKAECLATKLLLGIPWSKTEPTPTKPNDPKNSS</sequence>
<reference evidence="2 3" key="1">
    <citation type="submission" date="2019-10" db="EMBL/GenBank/DDBJ databases">
        <authorList>
            <person name="Palmer J.M."/>
        </authorList>
    </citation>
    <scope>NUCLEOTIDE SEQUENCE [LARGE SCALE GENOMIC DNA]</scope>
    <source>
        <strain evidence="2 3">TWF718</strain>
    </source>
</reference>
<dbReference type="EMBL" id="JAVHNR010000005">
    <property type="protein sequence ID" value="KAK6342442.1"/>
    <property type="molecule type" value="Genomic_DNA"/>
</dbReference>
<feature type="signal peptide" evidence="1">
    <location>
        <begin position="1"/>
        <end position="26"/>
    </location>
</feature>
<dbReference type="AlphaFoldDB" id="A0AAN8MW62"/>
<gene>
    <name evidence="2" type="ORF">TWF718_007843</name>
</gene>
<proteinExistence type="predicted"/>
<evidence type="ECO:0000313" key="3">
    <source>
        <dbReference type="Proteomes" id="UP001313282"/>
    </source>
</evidence>